<feature type="region of interest" description="Disordered" evidence="1">
    <location>
        <begin position="28"/>
        <end position="77"/>
    </location>
</feature>
<dbReference type="EMBL" id="BSYO01000005">
    <property type="protein sequence ID" value="GMH04374.1"/>
    <property type="molecule type" value="Genomic_DNA"/>
</dbReference>
<dbReference type="Proteomes" id="UP001279734">
    <property type="component" value="Unassembled WGS sequence"/>
</dbReference>
<evidence type="ECO:0000313" key="2">
    <source>
        <dbReference type="EMBL" id="GMH04374.1"/>
    </source>
</evidence>
<organism evidence="2 3">
    <name type="scientific">Nepenthes gracilis</name>
    <name type="common">Slender pitcher plant</name>
    <dbReference type="NCBI Taxonomy" id="150966"/>
    <lineage>
        <taxon>Eukaryota</taxon>
        <taxon>Viridiplantae</taxon>
        <taxon>Streptophyta</taxon>
        <taxon>Embryophyta</taxon>
        <taxon>Tracheophyta</taxon>
        <taxon>Spermatophyta</taxon>
        <taxon>Magnoliopsida</taxon>
        <taxon>eudicotyledons</taxon>
        <taxon>Gunneridae</taxon>
        <taxon>Pentapetalae</taxon>
        <taxon>Caryophyllales</taxon>
        <taxon>Nepenthaceae</taxon>
        <taxon>Nepenthes</taxon>
    </lineage>
</organism>
<name>A0AAD3S500_NEPGR</name>
<feature type="compositionally biased region" description="Basic and acidic residues" evidence="1">
    <location>
        <begin position="43"/>
        <end position="53"/>
    </location>
</feature>
<sequence length="77" mass="8432">MLIKLRQWKRSSANADLVGGRFGVILKKDHGKANGSKASNYSDDMKSLREGRGRRVGTGAESPSGKEKSQPHYDSDL</sequence>
<dbReference type="AlphaFoldDB" id="A0AAD3S500"/>
<keyword evidence="3" id="KW-1185">Reference proteome</keyword>
<reference evidence="2" key="1">
    <citation type="submission" date="2023-05" db="EMBL/GenBank/DDBJ databases">
        <title>Nepenthes gracilis genome sequencing.</title>
        <authorList>
            <person name="Fukushima K."/>
        </authorList>
    </citation>
    <scope>NUCLEOTIDE SEQUENCE</scope>
    <source>
        <strain evidence="2">SING2019-196</strain>
    </source>
</reference>
<evidence type="ECO:0000313" key="3">
    <source>
        <dbReference type="Proteomes" id="UP001279734"/>
    </source>
</evidence>
<accession>A0AAD3S500</accession>
<feature type="compositionally biased region" description="Basic and acidic residues" evidence="1">
    <location>
        <begin position="64"/>
        <end position="77"/>
    </location>
</feature>
<comment type="caution">
    <text evidence="2">The sequence shown here is derived from an EMBL/GenBank/DDBJ whole genome shotgun (WGS) entry which is preliminary data.</text>
</comment>
<protein>
    <submittedName>
        <fullName evidence="2">Uncharacterized protein</fullName>
    </submittedName>
</protein>
<gene>
    <name evidence="2" type="ORF">Nepgr_006213</name>
</gene>
<evidence type="ECO:0000256" key="1">
    <source>
        <dbReference type="SAM" id="MobiDB-lite"/>
    </source>
</evidence>
<proteinExistence type="predicted"/>